<dbReference type="KEGG" id="tgi:RBB81_14515"/>
<reference evidence="1" key="2">
    <citation type="journal article" date="2024" name="Environ. Microbiol.">
        <title>Genome analysis and description of Tunturibacter gen. nov. expands the diversity of Terriglobia in tundra soils.</title>
        <authorList>
            <person name="Messyasz A."/>
            <person name="Mannisto M.K."/>
            <person name="Kerkhof L.J."/>
            <person name="Haggblom M.M."/>
        </authorList>
    </citation>
    <scope>NUCLEOTIDE SEQUENCE</scope>
    <source>
        <strain evidence="1">M8UP39</strain>
    </source>
</reference>
<evidence type="ECO:0000313" key="1">
    <source>
        <dbReference type="EMBL" id="XCB20798.1"/>
    </source>
</evidence>
<reference evidence="1" key="1">
    <citation type="submission" date="2023-08" db="EMBL/GenBank/DDBJ databases">
        <authorList>
            <person name="Messyasz A."/>
            <person name="Mannisto M.K."/>
            <person name="Kerkhof L.J."/>
            <person name="Haggblom M."/>
        </authorList>
    </citation>
    <scope>NUCLEOTIDE SEQUENCE</scope>
    <source>
        <strain evidence="1">M8UP39</strain>
    </source>
</reference>
<organism evidence="1">
    <name type="scientific">Tunturiibacter gelidiferens</name>
    <dbReference type="NCBI Taxonomy" id="3069689"/>
    <lineage>
        <taxon>Bacteria</taxon>
        <taxon>Pseudomonadati</taxon>
        <taxon>Acidobacteriota</taxon>
        <taxon>Terriglobia</taxon>
        <taxon>Terriglobales</taxon>
        <taxon>Acidobacteriaceae</taxon>
        <taxon>Tunturiibacter</taxon>
    </lineage>
</organism>
<proteinExistence type="predicted"/>
<sequence>MMRLISDSNGEIDWKETIIASLLLERQQIACSLPRDIARKSGMASDPELCWQGLDSY</sequence>
<protein>
    <submittedName>
        <fullName evidence="1">Uncharacterized protein</fullName>
    </submittedName>
</protein>
<dbReference type="AlphaFoldDB" id="A0AAU7YW34"/>
<name>A0AAU7YW34_9BACT</name>
<accession>A0AAU7YW34</accession>
<dbReference type="EMBL" id="CP132938">
    <property type="protein sequence ID" value="XCB20798.1"/>
    <property type="molecule type" value="Genomic_DNA"/>
</dbReference>
<dbReference type="RefSeq" id="WP_353071156.1">
    <property type="nucleotide sequence ID" value="NZ_CP132938.1"/>
</dbReference>
<gene>
    <name evidence="1" type="ORF">RBB81_14515</name>
</gene>